<accession>A7K8N4</accession>
<evidence type="ECO:0000256" key="1">
    <source>
        <dbReference type="SAM" id="Phobius"/>
    </source>
</evidence>
<dbReference type="GeneID" id="5470628"/>
<reference evidence="2 3" key="1">
    <citation type="submission" date="2006-09" db="EMBL/GenBank/DDBJ databases">
        <title>Sequence and annotation of the 288-kb ATCV-1 virus that infects an endosymbiotic Chlorella strain of the heliozoon Acanthocystis turfacea.</title>
        <authorList>
            <person name="Fitzgerald L.A."/>
            <person name="Graves M.V."/>
            <person name="Li X."/>
            <person name="Pfitzner A.J.P."/>
            <person name="Hartigan J."/>
            <person name="Van Etten J.L."/>
        </authorList>
    </citation>
    <scope>NUCLEOTIDE SEQUENCE [LARGE SCALE GENOMIC DNA]</scope>
    <source>
        <strain evidence="2 3">ATCV-1</strain>
    </source>
</reference>
<evidence type="ECO:0000313" key="3">
    <source>
        <dbReference type="Proteomes" id="UP000202420"/>
    </source>
</evidence>
<keyword evidence="1" id="KW-0812">Transmembrane</keyword>
<dbReference type="OrthoDB" id="26294at10239"/>
<feature type="transmembrane region" description="Helical" evidence="1">
    <location>
        <begin position="82"/>
        <end position="101"/>
    </location>
</feature>
<dbReference type="EMBL" id="EF101928">
    <property type="protein sequence ID" value="ABT16408.1"/>
    <property type="molecule type" value="Genomic_DNA"/>
</dbReference>
<keyword evidence="3" id="KW-1185">Reference proteome</keyword>
<evidence type="ECO:0000313" key="2">
    <source>
        <dbReference type="EMBL" id="ABT16408.1"/>
    </source>
</evidence>
<sequence>MLSLVSIFHVLFTGPMLLYLGKVKPQNPVIYHVVLALGIALGLYFSYKIFVQNNRSPWIILHLLLFVPLLVWIGLLKTAAPPFLFSICVALGCAAIGYHGLKLLA</sequence>
<gene>
    <name evidence="2" type="primary">Z274R</name>
    <name evidence="2" type="ORF">ATCV1_Z274R</name>
</gene>
<name>A7K8N4_9PHYC</name>
<proteinExistence type="predicted"/>
<organism evidence="2 3">
    <name type="scientific">Chlorovirus heliozoae</name>
    <dbReference type="NCBI Taxonomy" id="322019"/>
    <lineage>
        <taxon>Viruses</taxon>
        <taxon>Varidnaviria</taxon>
        <taxon>Bamfordvirae</taxon>
        <taxon>Nucleocytoviricota</taxon>
        <taxon>Megaviricetes</taxon>
        <taxon>Algavirales</taxon>
        <taxon>Phycodnaviridae</taxon>
        <taxon>Chlorovirus</taxon>
    </lineage>
</organism>
<dbReference type="RefSeq" id="YP_001426755.1">
    <property type="nucleotide sequence ID" value="NC_008724.1"/>
</dbReference>
<feature type="transmembrane region" description="Helical" evidence="1">
    <location>
        <begin position="30"/>
        <end position="47"/>
    </location>
</feature>
<keyword evidence="1" id="KW-1133">Transmembrane helix</keyword>
<protein>
    <submittedName>
        <fullName evidence="2">Uncharacterized protein Z274R</fullName>
    </submittedName>
</protein>
<dbReference type="Proteomes" id="UP000202420">
    <property type="component" value="Segment"/>
</dbReference>
<feature type="transmembrane region" description="Helical" evidence="1">
    <location>
        <begin position="59"/>
        <end position="76"/>
    </location>
</feature>
<keyword evidence="1" id="KW-0472">Membrane</keyword>
<dbReference type="KEGG" id="vg:5470628"/>